<accession>A0ABP4C4R8</accession>
<keyword evidence="5" id="KW-1185">Reference proteome</keyword>
<gene>
    <name evidence="4" type="primary">cysK2</name>
    <name evidence="4" type="ORF">GCM10009550_47150</name>
</gene>
<dbReference type="EMBL" id="BAAAHH010000021">
    <property type="protein sequence ID" value="GAA0958517.1"/>
    <property type="molecule type" value="Genomic_DNA"/>
</dbReference>
<comment type="cofactor">
    <cofactor evidence="1">
        <name>pyridoxal 5'-phosphate</name>
        <dbReference type="ChEBI" id="CHEBI:597326"/>
    </cofactor>
</comment>
<name>A0ABP4C4R8_9ACTN</name>
<dbReference type="Proteomes" id="UP001500665">
    <property type="component" value="Unassembled WGS sequence"/>
</dbReference>
<dbReference type="Pfam" id="PF00291">
    <property type="entry name" value="PALP"/>
    <property type="match status" value="1"/>
</dbReference>
<evidence type="ECO:0000313" key="5">
    <source>
        <dbReference type="Proteomes" id="UP001500665"/>
    </source>
</evidence>
<dbReference type="InterPro" id="IPR036052">
    <property type="entry name" value="TrpB-like_PALP_sf"/>
</dbReference>
<dbReference type="InterPro" id="IPR001926">
    <property type="entry name" value="TrpB-like_PALP"/>
</dbReference>
<dbReference type="PANTHER" id="PTHR10314">
    <property type="entry name" value="CYSTATHIONINE BETA-SYNTHASE"/>
    <property type="match status" value="1"/>
</dbReference>
<dbReference type="RefSeq" id="WP_344243093.1">
    <property type="nucleotide sequence ID" value="NZ_BAAAHH010000021.1"/>
</dbReference>
<dbReference type="InterPro" id="IPR050214">
    <property type="entry name" value="Cys_Synth/Cystath_Beta-Synth"/>
</dbReference>
<dbReference type="CDD" id="cd01561">
    <property type="entry name" value="CBS_like"/>
    <property type="match status" value="1"/>
</dbReference>
<comment type="caution">
    <text evidence="4">The sequence shown here is derived from an EMBL/GenBank/DDBJ whole genome shotgun (WGS) entry which is preliminary data.</text>
</comment>
<protein>
    <submittedName>
        <fullName evidence="4">S-sulfocysteine synthase CysK2</fullName>
    </submittedName>
</protein>
<evidence type="ECO:0000256" key="1">
    <source>
        <dbReference type="ARBA" id="ARBA00001933"/>
    </source>
</evidence>
<evidence type="ECO:0000256" key="2">
    <source>
        <dbReference type="ARBA" id="ARBA00022898"/>
    </source>
</evidence>
<evidence type="ECO:0000259" key="3">
    <source>
        <dbReference type="Pfam" id="PF00291"/>
    </source>
</evidence>
<reference evidence="5" key="1">
    <citation type="journal article" date="2019" name="Int. J. Syst. Evol. Microbiol.">
        <title>The Global Catalogue of Microorganisms (GCM) 10K type strain sequencing project: providing services to taxonomists for standard genome sequencing and annotation.</title>
        <authorList>
            <consortium name="The Broad Institute Genomics Platform"/>
            <consortium name="The Broad Institute Genome Sequencing Center for Infectious Disease"/>
            <person name="Wu L."/>
            <person name="Ma J."/>
        </authorList>
    </citation>
    <scope>NUCLEOTIDE SEQUENCE [LARGE SCALE GENOMIC DNA]</scope>
    <source>
        <strain evidence="5">JCM 10696</strain>
    </source>
</reference>
<keyword evidence="2" id="KW-0663">Pyridoxal phosphate</keyword>
<sequence>MTKTTKDFPNPPVMPLPGRAGNTMLPGLVGRTPVLPVPDLLGGGRRFWAKLEGCNPGGIKDRPALHMIDRARRNGGLAEGAPVVESTSGTLGLGLALAGQVFGHPVVLVADPGLEPMMRRLLCAYGARLELVDAPHPSGGWQEARRQRVAELMTGLPGAYCPDQYNNPDNVAAYSGLARELLERFPRIDALVCAVGTGGHSAGVGRVLREYLPGLRVVGVDSVGSTIFGQPARPRLMRGLGSSIHPRNVAYDLFDEVHWVNAAEAVWACRRLAAAQLVSGGWSVGAVALAASWTAARLPADACVVAVFPDGPWRYWDTVYDDDYCLNNGLLGGPAPGAPAEIAHPGEREVVSWTRCRTVADPIARTHTGEGGR</sequence>
<dbReference type="SUPFAM" id="SSF53686">
    <property type="entry name" value="Tryptophan synthase beta subunit-like PLP-dependent enzymes"/>
    <property type="match status" value="1"/>
</dbReference>
<feature type="domain" description="Tryptophan synthase beta chain-like PALP" evidence="3">
    <location>
        <begin position="28"/>
        <end position="310"/>
    </location>
</feature>
<organism evidence="4 5">
    <name type="scientific">Actinocorallia libanotica</name>
    <dbReference type="NCBI Taxonomy" id="46162"/>
    <lineage>
        <taxon>Bacteria</taxon>
        <taxon>Bacillati</taxon>
        <taxon>Actinomycetota</taxon>
        <taxon>Actinomycetes</taxon>
        <taxon>Streptosporangiales</taxon>
        <taxon>Thermomonosporaceae</taxon>
        <taxon>Actinocorallia</taxon>
    </lineage>
</organism>
<proteinExistence type="predicted"/>
<dbReference type="Gene3D" id="3.40.50.1100">
    <property type="match status" value="2"/>
</dbReference>
<evidence type="ECO:0000313" key="4">
    <source>
        <dbReference type="EMBL" id="GAA0958517.1"/>
    </source>
</evidence>